<feature type="region of interest" description="Disordered" evidence="1">
    <location>
        <begin position="1"/>
        <end position="106"/>
    </location>
</feature>
<feature type="non-terminal residue" evidence="2">
    <location>
        <position position="282"/>
    </location>
</feature>
<feature type="compositionally biased region" description="Basic and acidic residues" evidence="1">
    <location>
        <begin position="54"/>
        <end position="70"/>
    </location>
</feature>
<name>A0A6J4T8Q0_9ACTN</name>
<reference evidence="2" key="1">
    <citation type="submission" date="2020-02" db="EMBL/GenBank/DDBJ databases">
        <authorList>
            <person name="Meier V. D."/>
        </authorList>
    </citation>
    <scope>NUCLEOTIDE SEQUENCE</scope>
    <source>
        <strain evidence="2">AVDCRST_MAG53</strain>
    </source>
</reference>
<gene>
    <name evidence="2" type="ORF">AVDCRST_MAG53-3101</name>
</gene>
<protein>
    <submittedName>
        <fullName evidence="2">Uncharacterized protein</fullName>
    </submittedName>
</protein>
<feature type="compositionally biased region" description="Basic residues" evidence="1">
    <location>
        <begin position="71"/>
        <end position="81"/>
    </location>
</feature>
<feature type="non-terminal residue" evidence="2">
    <location>
        <position position="1"/>
    </location>
</feature>
<feature type="compositionally biased region" description="Basic and acidic residues" evidence="1">
    <location>
        <begin position="15"/>
        <end position="26"/>
    </location>
</feature>
<proteinExistence type="predicted"/>
<dbReference type="EMBL" id="CADCVR010000094">
    <property type="protein sequence ID" value="CAA9516391.1"/>
    <property type="molecule type" value="Genomic_DNA"/>
</dbReference>
<dbReference type="AlphaFoldDB" id="A0A6J4T8Q0"/>
<evidence type="ECO:0000256" key="1">
    <source>
        <dbReference type="SAM" id="MobiDB-lite"/>
    </source>
</evidence>
<feature type="compositionally biased region" description="Basic and acidic residues" evidence="1">
    <location>
        <begin position="125"/>
        <end position="147"/>
    </location>
</feature>
<evidence type="ECO:0000313" key="2">
    <source>
        <dbReference type="EMBL" id="CAA9516391.1"/>
    </source>
</evidence>
<accession>A0A6J4T8Q0</accession>
<feature type="compositionally biased region" description="Low complexity" evidence="1">
    <location>
        <begin position="203"/>
        <end position="227"/>
    </location>
</feature>
<feature type="region of interest" description="Disordered" evidence="1">
    <location>
        <begin position="191"/>
        <end position="282"/>
    </location>
</feature>
<sequence length="282" mass="30730">AHAAHAPHPAPCRPDVLRRPCGDRRAGLLRSARPGPRRGGAPGLHGAQPPAADAAHRPDRAPRRPVALRDHRLHPRGRRPHASPAACRGGDRGAAGPDGSDDPDAQAAARLSPLRRLARLGTDRRRVVAERARHRRDDPCALRDSRRAAPCAPDRRRRRRGLRHQRLVFDPRAGLALPLRRPRRVLRGHHLDAVGRGGPRPPRAASALRPAARGEAATGRRASLARARPGRRGGRAGRLAGPARRRHALRGRPLDVRGGCRRHRRPGGDAGGRARPRRPLRL</sequence>
<organism evidence="2">
    <name type="scientific">uncultured Solirubrobacteraceae bacterium</name>
    <dbReference type="NCBI Taxonomy" id="1162706"/>
    <lineage>
        <taxon>Bacteria</taxon>
        <taxon>Bacillati</taxon>
        <taxon>Actinomycetota</taxon>
        <taxon>Thermoleophilia</taxon>
        <taxon>Solirubrobacterales</taxon>
        <taxon>Solirubrobacteraceae</taxon>
        <taxon>environmental samples</taxon>
    </lineage>
</organism>
<feature type="compositionally biased region" description="Low complexity" evidence="1">
    <location>
        <begin position="84"/>
        <end position="98"/>
    </location>
</feature>
<feature type="region of interest" description="Disordered" evidence="1">
    <location>
        <begin position="125"/>
        <end position="163"/>
    </location>
</feature>
<feature type="compositionally biased region" description="Low complexity" evidence="1">
    <location>
        <begin position="44"/>
        <end position="53"/>
    </location>
</feature>